<dbReference type="GO" id="GO:0008270">
    <property type="term" value="F:zinc ion binding"/>
    <property type="evidence" value="ECO:0007669"/>
    <property type="project" value="InterPro"/>
</dbReference>
<dbReference type="InterPro" id="IPR018060">
    <property type="entry name" value="HTH_AraC"/>
</dbReference>
<dbReference type="InterPro" id="IPR010316">
    <property type="entry name" value="AlkA_N"/>
</dbReference>
<name>A0A554RVQ9_9ACTN</name>
<comment type="cofactor">
    <cofactor evidence="2">
        <name>Zn(2+)</name>
        <dbReference type="ChEBI" id="CHEBI:29105"/>
    </cofactor>
</comment>
<dbReference type="Gene3D" id="1.10.10.60">
    <property type="entry name" value="Homeodomain-like"/>
    <property type="match status" value="1"/>
</dbReference>
<dbReference type="Gene3D" id="3.40.10.10">
    <property type="entry name" value="DNA Methylphosphotriester Repair Domain"/>
    <property type="match status" value="1"/>
</dbReference>
<keyword evidence="8" id="KW-0862">Zinc</keyword>
<dbReference type="SUPFAM" id="SSF48150">
    <property type="entry name" value="DNA-glycosylase"/>
    <property type="match status" value="1"/>
</dbReference>
<dbReference type="EC" id="3.2.2.21" evidence="3"/>
<evidence type="ECO:0000256" key="9">
    <source>
        <dbReference type="ARBA" id="ARBA00023015"/>
    </source>
</evidence>
<dbReference type="Pfam" id="PF12833">
    <property type="entry name" value="HTH_18"/>
    <property type="match status" value="1"/>
</dbReference>
<evidence type="ECO:0000256" key="13">
    <source>
        <dbReference type="ARBA" id="ARBA00023204"/>
    </source>
</evidence>
<keyword evidence="9" id="KW-0805">Transcription regulation</keyword>
<keyword evidence="6" id="KW-0479">Metal-binding</keyword>
<keyword evidence="12" id="KW-0804">Transcription</keyword>
<sequence>MMTDDDRYRAVQARDARFDGVFFTAVRTTGIFCRPSCPAVTPKRENVTFYRDPASAQAAGYRACRRCRPDVTPGSPEWNLRGDLAARTMRLIADGVVEREGVTGLARRLGYSERQVHRTLVDELGVGPLSVARSNRAHLARTLIESTDLPLADIAFAAGFGSVRQFNDTMRTAYALAPRDLRRGASRGGGRLEIRLAVRRPFAAGALTAFLGARAIAGVERVEERRYARIVSLPHGPAVVDLTLDDDAVQARLELTDLADTQTAVHRCRRLLDLDADPTTIDDALTSDPVLAPLVDRHPGLRLPGQVDGFEVAVRAIVGQQVSVAGARTVLGEMARKHGSAVDLPMAAELGLSHAFPSPQSVVDAPETGFSMPRSRARALVAVARSFVAGELVLDTGVDRADARRRLLEVPGVGPWTADYIVMRALSDPDILPITDLVLRRALAAHGLTEERTDQWRPWRSYAALHLWQSITDERMDS</sequence>
<dbReference type="GO" id="GO:0032993">
    <property type="term" value="C:protein-DNA complex"/>
    <property type="evidence" value="ECO:0007669"/>
    <property type="project" value="TreeGrafter"/>
</dbReference>
<keyword evidence="7" id="KW-0227">DNA damage</keyword>
<dbReference type="GO" id="GO:0006307">
    <property type="term" value="P:DNA alkylation repair"/>
    <property type="evidence" value="ECO:0007669"/>
    <property type="project" value="TreeGrafter"/>
</dbReference>
<evidence type="ECO:0000256" key="5">
    <source>
        <dbReference type="ARBA" id="ARBA00022679"/>
    </source>
</evidence>
<evidence type="ECO:0000256" key="10">
    <source>
        <dbReference type="ARBA" id="ARBA00023125"/>
    </source>
</evidence>
<reference evidence="15 16" key="1">
    <citation type="submission" date="2019-07" db="EMBL/GenBank/DDBJ databases">
        <authorList>
            <person name="Zhao L.H."/>
        </authorList>
    </citation>
    <scope>NUCLEOTIDE SEQUENCE [LARGE SCALE GENOMIC DNA]</scope>
    <source>
        <strain evidence="15 16">Co35</strain>
    </source>
</reference>
<gene>
    <name evidence="15" type="ORF">FNM00_14880</name>
</gene>
<organism evidence="15 16">
    <name type="scientific">Aeromicrobium piscarium</name>
    <dbReference type="NCBI Taxonomy" id="2590901"/>
    <lineage>
        <taxon>Bacteria</taxon>
        <taxon>Bacillati</taxon>
        <taxon>Actinomycetota</taxon>
        <taxon>Actinomycetes</taxon>
        <taxon>Propionibacteriales</taxon>
        <taxon>Nocardioidaceae</taxon>
        <taxon>Aeromicrobium</taxon>
    </lineage>
</organism>
<dbReference type="SMART" id="SM01009">
    <property type="entry name" value="AlkA_N"/>
    <property type="match status" value="1"/>
</dbReference>
<dbReference type="SUPFAM" id="SSF55945">
    <property type="entry name" value="TATA-box binding protein-like"/>
    <property type="match status" value="1"/>
</dbReference>
<dbReference type="Pfam" id="PF02805">
    <property type="entry name" value="Ada_Zn_binding"/>
    <property type="match status" value="1"/>
</dbReference>
<keyword evidence="4" id="KW-0489">Methyltransferase</keyword>
<dbReference type="Pfam" id="PF06029">
    <property type="entry name" value="AlkA_N"/>
    <property type="match status" value="1"/>
</dbReference>
<dbReference type="InterPro" id="IPR009057">
    <property type="entry name" value="Homeodomain-like_sf"/>
</dbReference>
<dbReference type="Gene3D" id="1.10.340.30">
    <property type="entry name" value="Hypothetical protein, domain 2"/>
    <property type="match status" value="1"/>
</dbReference>
<keyword evidence="11" id="KW-0010">Activator</keyword>
<keyword evidence="10" id="KW-0238">DNA-binding</keyword>
<dbReference type="InterPro" id="IPR003265">
    <property type="entry name" value="HhH-GPD_domain"/>
</dbReference>
<dbReference type="InterPro" id="IPR051912">
    <property type="entry name" value="Alkylbase_DNA_Glycosylase/TA"/>
</dbReference>
<comment type="caution">
    <text evidence="15">The sequence shown here is derived from an EMBL/GenBank/DDBJ whole genome shotgun (WGS) entry which is preliminary data.</text>
</comment>
<dbReference type="GO" id="GO:0032259">
    <property type="term" value="P:methylation"/>
    <property type="evidence" value="ECO:0007669"/>
    <property type="project" value="UniProtKB-KW"/>
</dbReference>
<evidence type="ECO:0000256" key="1">
    <source>
        <dbReference type="ARBA" id="ARBA00000086"/>
    </source>
</evidence>
<dbReference type="GO" id="GO:0003700">
    <property type="term" value="F:DNA-binding transcription factor activity"/>
    <property type="evidence" value="ECO:0007669"/>
    <property type="project" value="InterPro"/>
</dbReference>
<dbReference type="SMART" id="SM00342">
    <property type="entry name" value="HTH_ARAC"/>
    <property type="match status" value="1"/>
</dbReference>
<dbReference type="GO" id="GO:0032131">
    <property type="term" value="F:alkylated DNA binding"/>
    <property type="evidence" value="ECO:0007669"/>
    <property type="project" value="TreeGrafter"/>
</dbReference>
<dbReference type="SMART" id="SM00478">
    <property type="entry name" value="ENDO3c"/>
    <property type="match status" value="1"/>
</dbReference>
<dbReference type="GO" id="GO:0043916">
    <property type="term" value="F:DNA-7-methylguanine glycosylase activity"/>
    <property type="evidence" value="ECO:0007669"/>
    <property type="project" value="TreeGrafter"/>
</dbReference>
<evidence type="ECO:0000256" key="8">
    <source>
        <dbReference type="ARBA" id="ARBA00022833"/>
    </source>
</evidence>
<evidence type="ECO:0000256" key="2">
    <source>
        <dbReference type="ARBA" id="ARBA00001947"/>
    </source>
</evidence>
<evidence type="ECO:0000256" key="4">
    <source>
        <dbReference type="ARBA" id="ARBA00022603"/>
    </source>
</evidence>
<feature type="domain" description="HTH araC/xylS-type" evidence="14">
    <location>
        <begin position="86"/>
        <end position="184"/>
    </location>
</feature>
<dbReference type="GO" id="GO:0008168">
    <property type="term" value="F:methyltransferase activity"/>
    <property type="evidence" value="ECO:0007669"/>
    <property type="project" value="UniProtKB-KW"/>
</dbReference>
<dbReference type="PANTHER" id="PTHR43003">
    <property type="entry name" value="DNA-3-METHYLADENINE GLYCOSYLASE"/>
    <property type="match status" value="1"/>
</dbReference>
<dbReference type="Gene3D" id="1.10.1670.10">
    <property type="entry name" value="Helix-hairpin-Helix base-excision DNA repair enzymes (C-terminal)"/>
    <property type="match status" value="1"/>
</dbReference>
<dbReference type="PROSITE" id="PS01124">
    <property type="entry name" value="HTH_ARAC_FAMILY_2"/>
    <property type="match status" value="1"/>
</dbReference>
<evidence type="ECO:0000256" key="6">
    <source>
        <dbReference type="ARBA" id="ARBA00022723"/>
    </source>
</evidence>
<keyword evidence="16" id="KW-1185">Reference proteome</keyword>
<dbReference type="SUPFAM" id="SSF57884">
    <property type="entry name" value="Ada DNA repair protein, N-terminal domain (N-Ada 10)"/>
    <property type="match status" value="1"/>
</dbReference>
<dbReference type="PANTHER" id="PTHR43003:SF13">
    <property type="entry name" value="DNA-3-METHYLADENINE GLYCOSYLASE 2"/>
    <property type="match status" value="1"/>
</dbReference>
<keyword evidence="13" id="KW-0234">DNA repair</keyword>
<evidence type="ECO:0000259" key="14">
    <source>
        <dbReference type="PROSITE" id="PS01124"/>
    </source>
</evidence>
<dbReference type="GO" id="GO:0005737">
    <property type="term" value="C:cytoplasm"/>
    <property type="evidence" value="ECO:0007669"/>
    <property type="project" value="TreeGrafter"/>
</dbReference>
<dbReference type="CDD" id="cd00056">
    <property type="entry name" value="ENDO3c"/>
    <property type="match status" value="1"/>
</dbReference>
<dbReference type="GO" id="GO:0006285">
    <property type="term" value="P:base-excision repair, AP site formation"/>
    <property type="evidence" value="ECO:0007669"/>
    <property type="project" value="TreeGrafter"/>
</dbReference>
<evidence type="ECO:0000256" key="11">
    <source>
        <dbReference type="ARBA" id="ARBA00023159"/>
    </source>
</evidence>
<dbReference type="GO" id="GO:0008725">
    <property type="term" value="F:DNA-3-methyladenine glycosylase activity"/>
    <property type="evidence" value="ECO:0007669"/>
    <property type="project" value="TreeGrafter"/>
</dbReference>
<accession>A0A554RVQ9</accession>
<dbReference type="InterPro" id="IPR037046">
    <property type="entry name" value="AlkA_N_sf"/>
</dbReference>
<proteinExistence type="predicted"/>
<dbReference type="InterPro" id="IPR023170">
    <property type="entry name" value="HhH_base_excis_C"/>
</dbReference>
<evidence type="ECO:0000313" key="16">
    <source>
        <dbReference type="Proteomes" id="UP000316988"/>
    </source>
</evidence>
<dbReference type="InterPro" id="IPR004026">
    <property type="entry name" value="Ada_DNA_repair_Zn-bd"/>
</dbReference>
<keyword evidence="5" id="KW-0808">Transferase</keyword>
<dbReference type="EMBL" id="VLNT01000015">
    <property type="protein sequence ID" value="TSD58184.1"/>
    <property type="molecule type" value="Genomic_DNA"/>
</dbReference>
<evidence type="ECO:0000256" key="3">
    <source>
        <dbReference type="ARBA" id="ARBA00012000"/>
    </source>
</evidence>
<dbReference type="InterPro" id="IPR035451">
    <property type="entry name" value="Ada-like_dom_sf"/>
</dbReference>
<dbReference type="Proteomes" id="UP000316988">
    <property type="component" value="Unassembled WGS sequence"/>
</dbReference>
<evidence type="ECO:0000256" key="12">
    <source>
        <dbReference type="ARBA" id="ARBA00023163"/>
    </source>
</evidence>
<evidence type="ECO:0000313" key="15">
    <source>
        <dbReference type="EMBL" id="TSD58184.1"/>
    </source>
</evidence>
<dbReference type="GO" id="GO:0043565">
    <property type="term" value="F:sequence-specific DNA binding"/>
    <property type="evidence" value="ECO:0007669"/>
    <property type="project" value="InterPro"/>
</dbReference>
<protein>
    <recommendedName>
        <fullName evidence="3">DNA-3-methyladenine glycosylase II</fullName>
        <ecNumber evidence="3">3.2.2.21</ecNumber>
    </recommendedName>
</protein>
<dbReference type="OrthoDB" id="9811249at2"/>
<dbReference type="SUPFAM" id="SSF46689">
    <property type="entry name" value="Homeodomain-like"/>
    <property type="match status" value="1"/>
</dbReference>
<dbReference type="InterPro" id="IPR011257">
    <property type="entry name" value="DNA_glycosylase"/>
</dbReference>
<evidence type="ECO:0000256" key="7">
    <source>
        <dbReference type="ARBA" id="ARBA00022763"/>
    </source>
</evidence>
<dbReference type="Gene3D" id="3.30.310.20">
    <property type="entry name" value="DNA-3-methyladenine glycosylase AlkA, N-terminal domain"/>
    <property type="match status" value="1"/>
</dbReference>
<dbReference type="AlphaFoldDB" id="A0A554RVQ9"/>
<dbReference type="FunFam" id="3.40.10.10:FF:000001">
    <property type="entry name" value="DNA-3-methyladenine glycosylase 2"/>
    <property type="match status" value="1"/>
</dbReference>
<comment type="catalytic activity">
    <reaction evidence="1">
        <text>Hydrolysis of alkylated DNA, releasing 3-methyladenine, 3-methylguanine, 7-methylguanine and 7-methyladenine.</text>
        <dbReference type="EC" id="3.2.2.21"/>
    </reaction>
</comment>